<organism evidence="3 4">
    <name type="scientific">Sinimarinibacterium flocculans</name>
    <dbReference type="NCBI Taxonomy" id="985250"/>
    <lineage>
        <taxon>Bacteria</taxon>
        <taxon>Pseudomonadati</taxon>
        <taxon>Pseudomonadota</taxon>
        <taxon>Gammaproteobacteria</taxon>
        <taxon>Nevskiales</taxon>
        <taxon>Nevskiaceae</taxon>
        <taxon>Sinimarinibacterium</taxon>
    </lineage>
</organism>
<keyword evidence="1 2" id="KW-0808">Transferase</keyword>
<dbReference type="PROSITE" id="PS01066">
    <property type="entry name" value="UPP_SYNTHASE"/>
    <property type="match status" value="1"/>
</dbReference>
<dbReference type="InterPro" id="IPR018520">
    <property type="entry name" value="UPP_synth-like_CS"/>
</dbReference>
<dbReference type="EC" id="2.5.1.31" evidence="2"/>
<feature type="binding site" evidence="2">
    <location>
        <position position="27"/>
    </location>
    <ligand>
        <name>substrate</name>
    </ligand>
</feature>
<dbReference type="GO" id="GO:0016094">
    <property type="term" value="P:polyprenol biosynthetic process"/>
    <property type="evidence" value="ECO:0007669"/>
    <property type="project" value="TreeGrafter"/>
</dbReference>
<dbReference type="EMBL" id="QICN01000004">
    <property type="protein sequence ID" value="PXV68439.1"/>
    <property type="molecule type" value="Genomic_DNA"/>
</dbReference>
<feature type="binding site" evidence="2">
    <location>
        <begin position="189"/>
        <end position="191"/>
    </location>
    <ligand>
        <name>substrate</name>
    </ligand>
</feature>
<dbReference type="GO" id="GO:0000287">
    <property type="term" value="F:magnesium ion binding"/>
    <property type="evidence" value="ECO:0007669"/>
    <property type="project" value="UniProtKB-UniRule"/>
</dbReference>
<dbReference type="RefSeq" id="WP_110264936.1">
    <property type="nucleotide sequence ID" value="NZ_CAKZQT010000022.1"/>
</dbReference>
<reference evidence="3 4" key="1">
    <citation type="submission" date="2018-04" db="EMBL/GenBank/DDBJ databases">
        <title>Genomic Encyclopedia of Type Strains, Phase IV (KMG-IV): sequencing the most valuable type-strain genomes for metagenomic binning, comparative biology and taxonomic classification.</title>
        <authorList>
            <person name="Goeker M."/>
        </authorList>
    </citation>
    <scope>NUCLEOTIDE SEQUENCE [LARGE SCALE GENOMIC DNA]</scope>
    <source>
        <strain evidence="3 4">DSM 104150</strain>
    </source>
</reference>
<dbReference type="GO" id="GO:0009252">
    <property type="term" value="P:peptidoglycan biosynthetic process"/>
    <property type="evidence" value="ECO:0007669"/>
    <property type="project" value="UniProtKB-UniRule"/>
</dbReference>
<feature type="binding site" evidence="2">
    <location>
        <position position="39"/>
    </location>
    <ligand>
        <name>substrate</name>
    </ligand>
</feature>
<dbReference type="GO" id="GO:0008360">
    <property type="term" value="P:regulation of cell shape"/>
    <property type="evidence" value="ECO:0007669"/>
    <property type="project" value="UniProtKB-KW"/>
</dbReference>
<dbReference type="GO" id="GO:0071555">
    <property type="term" value="P:cell wall organization"/>
    <property type="evidence" value="ECO:0007669"/>
    <property type="project" value="UniProtKB-KW"/>
</dbReference>
<feature type="binding site" evidence="2">
    <location>
        <position position="35"/>
    </location>
    <ligand>
        <name>substrate</name>
    </ligand>
</feature>
<comment type="cofactor">
    <cofactor evidence="2">
        <name>Mg(2+)</name>
        <dbReference type="ChEBI" id="CHEBI:18420"/>
    </cofactor>
    <text evidence="2">Binds 2 magnesium ions per subunit.</text>
</comment>
<dbReference type="HAMAP" id="MF_01139">
    <property type="entry name" value="ISPT"/>
    <property type="match status" value="1"/>
</dbReference>
<protein>
    <recommendedName>
        <fullName evidence="2">Ditrans,polycis-undecaprenyl-diphosphate synthase ((2E,6E)-farnesyl-diphosphate specific)</fullName>
        <ecNumber evidence="2">2.5.1.31</ecNumber>
    </recommendedName>
    <alternativeName>
        <fullName evidence="2">Ditrans,polycis-undecaprenylcistransferase</fullName>
    </alternativeName>
    <alternativeName>
        <fullName evidence="2">Undecaprenyl diphosphate synthase</fullName>
        <shortName evidence="2">UDS</shortName>
    </alternativeName>
    <alternativeName>
        <fullName evidence="2">Undecaprenyl pyrophosphate synthase</fullName>
        <shortName evidence="2">UPP synthase</shortName>
    </alternativeName>
</protein>
<evidence type="ECO:0000313" key="4">
    <source>
        <dbReference type="Proteomes" id="UP000248330"/>
    </source>
</evidence>
<feature type="binding site" evidence="2">
    <location>
        <position position="183"/>
    </location>
    <ligand>
        <name>substrate</name>
    </ligand>
</feature>
<accession>A0A318EE26</accession>
<feature type="binding site" evidence="2">
    <location>
        <position position="73"/>
    </location>
    <ligand>
        <name>substrate</name>
    </ligand>
</feature>
<keyword evidence="2" id="KW-0961">Cell wall biogenesis/degradation</keyword>
<dbReference type="CDD" id="cd00475">
    <property type="entry name" value="Cis_IPPS"/>
    <property type="match status" value="1"/>
</dbReference>
<dbReference type="Gene3D" id="3.40.1180.10">
    <property type="entry name" value="Decaprenyl diphosphate synthase-like"/>
    <property type="match status" value="1"/>
</dbReference>
<dbReference type="SUPFAM" id="SSF64005">
    <property type="entry name" value="Undecaprenyl diphosphate synthase"/>
    <property type="match status" value="1"/>
</dbReference>
<keyword evidence="2" id="KW-0460">Magnesium</keyword>
<comment type="similarity">
    <text evidence="2">Belongs to the UPP synthase family.</text>
</comment>
<proteinExistence type="inferred from homology"/>
<dbReference type="FunFam" id="3.40.1180.10:FF:000001">
    <property type="entry name" value="(2E,6E)-farnesyl-diphosphate-specific ditrans,polycis-undecaprenyl-diphosphate synthase"/>
    <property type="match status" value="1"/>
</dbReference>
<dbReference type="GO" id="GO:0005829">
    <property type="term" value="C:cytosol"/>
    <property type="evidence" value="ECO:0007669"/>
    <property type="project" value="TreeGrafter"/>
</dbReference>
<feature type="binding site" evidence="2">
    <location>
        <position position="22"/>
    </location>
    <ligand>
        <name>Mg(2+)</name>
        <dbReference type="ChEBI" id="CHEBI:18420"/>
    </ligand>
</feature>
<dbReference type="NCBIfam" id="TIGR00055">
    <property type="entry name" value="uppS"/>
    <property type="match status" value="1"/>
</dbReference>
<keyword evidence="2" id="KW-0479">Metal-binding</keyword>
<keyword evidence="2" id="KW-0573">Peptidoglycan synthesis</keyword>
<dbReference type="OrthoDB" id="4191603at2"/>
<keyword evidence="4" id="KW-1185">Reference proteome</keyword>
<comment type="caution">
    <text evidence="3">The sequence shown here is derived from an EMBL/GenBank/DDBJ whole genome shotgun (WGS) entry which is preliminary data.</text>
</comment>
<feature type="active site" evidence="2">
    <location>
        <position position="22"/>
    </location>
</feature>
<evidence type="ECO:0000313" key="3">
    <source>
        <dbReference type="EMBL" id="PXV68439.1"/>
    </source>
</evidence>
<dbReference type="GO" id="GO:0008834">
    <property type="term" value="F:ditrans,polycis-undecaprenyl-diphosphate synthase [(2E,6E)-farnesyl-diphosphate specific] activity"/>
    <property type="evidence" value="ECO:0007669"/>
    <property type="project" value="UniProtKB-UniRule"/>
</dbReference>
<feature type="binding site" evidence="2">
    <location>
        <position position="202"/>
    </location>
    <ligand>
        <name>Mg(2+)</name>
        <dbReference type="ChEBI" id="CHEBI:18420"/>
    </ligand>
</feature>
<dbReference type="Pfam" id="PF01255">
    <property type="entry name" value="Prenyltransf"/>
    <property type="match status" value="1"/>
</dbReference>
<feature type="binding site" evidence="2">
    <location>
        <begin position="23"/>
        <end position="26"/>
    </location>
    <ligand>
        <name>substrate</name>
    </ligand>
</feature>
<evidence type="ECO:0000256" key="1">
    <source>
        <dbReference type="ARBA" id="ARBA00022679"/>
    </source>
</evidence>
<dbReference type="InterPro" id="IPR001441">
    <property type="entry name" value="UPP_synth-like"/>
</dbReference>
<comment type="subunit">
    <text evidence="2">Homodimer.</text>
</comment>
<feature type="active site" description="Proton acceptor" evidence="2">
    <location>
        <position position="70"/>
    </location>
</feature>
<evidence type="ECO:0000256" key="2">
    <source>
        <dbReference type="HAMAP-Rule" id="MF_01139"/>
    </source>
</evidence>
<keyword evidence="2" id="KW-0133">Cell shape</keyword>
<dbReference type="PANTHER" id="PTHR10291">
    <property type="entry name" value="DEHYDRODOLICHYL DIPHOSPHATE SYNTHASE FAMILY MEMBER"/>
    <property type="match status" value="1"/>
</dbReference>
<gene>
    <name evidence="2" type="primary">uppS</name>
    <name evidence="3" type="ORF">C8D93_104137</name>
</gene>
<dbReference type="InterPro" id="IPR036424">
    <property type="entry name" value="UPP_synth-like_sf"/>
</dbReference>
<comment type="catalytic activity">
    <reaction evidence="2">
        <text>8 isopentenyl diphosphate + (2E,6E)-farnesyl diphosphate = di-trans,octa-cis-undecaprenyl diphosphate + 8 diphosphate</text>
        <dbReference type="Rhea" id="RHEA:27551"/>
        <dbReference type="ChEBI" id="CHEBI:33019"/>
        <dbReference type="ChEBI" id="CHEBI:58405"/>
        <dbReference type="ChEBI" id="CHEBI:128769"/>
        <dbReference type="ChEBI" id="CHEBI:175763"/>
        <dbReference type="EC" id="2.5.1.31"/>
    </reaction>
</comment>
<comment type="function">
    <text evidence="2">Catalyzes the sequential condensation of isopentenyl diphosphate (IPP) with (2E,6E)-farnesyl diphosphate (E,E-FPP) to yield (2Z,6Z,10Z,14Z,18Z,22Z,26Z,30Z,34E,38E)-undecaprenyl diphosphate (di-trans,octa-cis-UPP). UPP is the precursor of glycosyl carrier lipid in the biosynthesis of bacterial cell wall polysaccharide components such as peptidoglycan and lipopolysaccharide.</text>
</comment>
<dbReference type="AlphaFoldDB" id="A0A318EE26"/>
<feature type="binding site" evidence="2">
    <location>
        <begin position="67"/>
        <end position="69"/>
    </location>
    <ligand>
        <name>substrate</name>
    </ligand>
</feature>
<name>A0A318EE26_9GAMM</name>
<feature type="binding site" evidence="2">
    <location>
        <position position="71"/>
    </location>
    <ligand>
        <name>substrate</name>
    </ligand>
</feature>
<dbReference type="Proteomes" id="UP000248330">
    <property type="component" value="Unassembled WGS sequence"/>
</dbReference>
<dbReference type="PANTHER" id="PTHR10291:SF0">
    <property type="entry name" value="DEHYDRODOLICHYL DIPHOSPHATE SYNTHASE 2"/>
    <property type="match status" value="1"/>
</dbReference>
<sequence>MSQQAPSPRDPQVPRHVAVIMDGNGRWAQARDRARTVGHRAGLRAARKIVRAAGRAGVEVLTLFAFSQENWKRPETEVSLLMQLFVSTLSREMNSLHKNNVRVRFIGEHSDFAPELREEMRRAQMLTRDNHGMQLLVAVGYGGQWDIVQAAQRLAASGRPITPESLEAELATEEVCPPDLLIRTGGESRISNFLLWQLAYTELYFTPTLWPDFDDEAFADALRWYAGRERRFGRVPEAA</sequence>